<dbReference type="InterPro" id="IPR015760">
    <property type="entry name" value="TIF_IF2"/>
</dbReference>
<dbReference type="PANTHER" id="PTHR43381">
    <property type="entry name" value="TRANSLATION INITIATION FACTOR IF-2-RELATED"/>
    <property type="match status" value="1"/>
</dbReference>
<gene>
    <name evidence="4" type="primary">infB</name>
</gene>
<reference evidence="4" key="1">
    <citation type="submission" date="2014-03" db="EMBL/GenBank/DDBJ databases">
        <title>Metagenomic reconstruction of the complete chloroplast and mitochondrial genomes of a novel unicellular red alga from the Cyanidiaceae family.</title>
        <authorList>
            <person name="Servin-Garciduenas L.E."/>
            <person name="Martinez-Romero E."/>
        </authorList>
    </citation>
    <scope>NUCLEOTIDE SEQUENCE</scope>
    <source>
        <strain evidence="4">MX-AZ01</strain>
    </source>
</reference>
<feature type="domain" description="Elongation factor G-like" evidence="3">
    <location>
        <begin position="151"/>
        <end position="224"/>
    </location>
</feature>
<evidence type="ECO:0000256" key="2">
    <source>
        <dbReference type="ARBA" id="ARBA00023134"/>
    </source>
</evidence>
<protein>
    <submittedName>
        <fullName evidence="4">Translation initiation factor 2</fullName>
    </submittedName>
</protein>
<dbReference type="InterPro" id="IPR036925">
    <property type="entry name" value="TIF_IF2_dom3_sf"/>
</dbReference>
<keyword evidence="4" id="KW-0150">Chloroplast</keyword>
<dbReference type="Pfam" id="PF22042">
    <property type="entry name" value="EF-G_D2"/>
    <property type="match status" value="1"/>
</dbReference>
<dbReference type="PANTHER" id="PTHR43381:SF5">
    <property type="entry name" value="TR-TYPE G DOMAIN-CONTAINING PROTEIN"/>
    <property type="match status" value="1"/>
</dbReference>
<evidence type="ECO:0000256" key="1">
    <source>
        <dbReference type="ARBA" id="ARBA00022741"/>
    </source>
</evidence>
<dbReference type="AlphaFoldDB" id="A0A060A8P7"/>
<dbReference type="SUPFAM" id="SSF50447">
    <property type="entry name" value="Translation proteins"/>
    <property type="match status" value="2"/>
</dbReference>
<keyword evidence="2" id="KW-0342">GTP-binding</keyword>
<dbReference type="InterPro" id="IPR009000">
    <property type="entry name" value="Transl_B-barrel_sf"/>
</dbReference>
<dbReference type="EMBL" id="KJ569775">
    <property type="protein sequence ID" value="AIA61083.1"/>
    <property type="molecule type" value="Genomic_DNA"/>
</dbReference>
<proteinExistence type="predicted"/>
<dbReference type="GO" id="GO:0005737">
    <property type="term" value="C:cytoplasm"/>
    <property type="evidence" value="ECO:0007669"/>
    <property type="project" value="TreeGrafter"/>
</dbReference>
<name>A0A060A8P7_9RHOD</name>
<keyword evidence="4" id="KW-0648">Protein biosynthesis</keyword>
<dbReference type="GO" id="GO:0003743">
    <property type="term" value="F:translation initiation factor activity"/>
    <property type="evidence" value="ECO:0007669"/>
    <property type="project" value="UniProtKB-KW"/>
</dbReference>
<keyword evidence="4" id="KW-0396">Initiation factor</keyword>
<dbReference type="CDD" id="cd03692">
    <property type="entry name" value="mtIF2_IVc"/>
    <property type="match status" value="1"/>
</dbReference>
<geneLocation type="chloroplast" evidence="4"/>
<accession>A0A060A8P7</accession>
<dbReference type="SUPFAM" id="SSF52156">
    <property type="entry name" value="Initiation factor IF2/eIF5b, domain 3"/>
    <property type="match status" value="1"/>
</dbReference>
<dbReference type="Gene3D" id="2.40.30.10">
    <property type="entry name" value="Translation factors"/>
    <property type="match status" value="2"/>
</dbReference>
<dbReference type="GO" id="GO:0005525">
    <property type="term" value="F:GTP binding"/>
    <property type="evidence" value="ECO:0007669"/>
    <property type="project" value="UniProtKB-KW"/>
</dbReference>
<keyword evidence="1" id="KW-0547">Nucleotide-binding</keyword>
<organism evidence="4">
    <name type="scientific">Cyanidiaceae sp. MX-AZ01</name>
    <dbReference type="NCBI Taxonomy" id="1503164"/>
    <lineage>
        <taxon>Eukaryota</taxon>
        <taxon>Rhodophyta</taxon>
        <taxon>Bangiophyceae</taxon>
        <taxon>Cyanidiales</taxon>
        <taxon>Cyanidiaceae</taxon>
    </lineage>
</organism>
<keyword evidence="4" id="KW-0934">Plastid</keyword>
<sequence>MYANFIRKRSRSTNRMDKCDIILPVGSNVADLAKQTQIPITELIRYVFTQGRIITLNDILDDELMQLFQAKYGFNWQWQWSNQDNKNEDEDDVEIALTAVEKLEAAVIWSNQVWSIAKVDQTFVIQMPKLKPLANLTKQIVDKDIHNPKGASMVVVEAKRDNKLGIITTMLIRKSTLKIGDTINGSKVRALWNHKQTAIKEAKAGEIVSVMGLNQVLCLGTALNKGKKKSKPNRIQDLCHPKGNLIIRSEYQSGLELVCYFLLDAKWELLSAEVGGIRMQDVKLAQNTNSILVAWQTSIMTSIPSHVKLVEAQNFEQLLTGLHSFFAQTTITSKAIVKQVFRNGTIAGCVVTKGSFQVGMECEIWRGNELKTKARISEIKIHKQEVKEVKISQECGIYIKEWIDWQVGDEIVYYS</sequence>
<dbReference type="Gene3D" id="3.40.50.10050">
    <property type="entry name" value="Translation initiation factor IF- 2, domain 3"/>
    <property type="match status" value="1"/>
</dbReference>
<evidence type="ECO:0000313" key="4">
    <source>
        <dbReference type="EMBL" id="AIA61083.1"/>
    </source>
</evidence>
<evidence type="ECO:0000259" key="3">
    <source>
        <dbReference type="Pfam" id="PF22042"/>
    </source>
</evidence>
<dbReference type="InterPro" id="IPR053905">
    <property type="entry name" value="EF-G-like_DII"/>
</dbReference>